<sequence length="72" mass="8525">MTEKSTTRIFYRLIHPQGSFSDENFNTFDQALARYKEMGTKKGAHEHDQYWKNMQKDSRIVKVIETEIVMPA</sequence>
<dbReference type="AlphaFoldDB" id="A0A0F9MES6"/>
<proteinExistence type="predicted"/>
<reference evidence="1" key="1">
    <citation type="journal article" date="2015" name="Nature">
        <title>Complex archaea that bridge the gap between prokaryotes and eukaryotes.</title>
        <authorList>
            <person name="Spang A."/>
            <person name="Saw J.H."/>
            <person name="Jorgensen S.L."/>
            <person name="Zaremba-Niedzwiedzka K."/>
            <person name="Martijn J."/>
            <person name="Lind A.E."/>
            <person name="van Eijk R."/>
            <person name="Schleper C."/>
            <person name="Guy L."/>
            <person name="Ettema T.J."/>
        </authorList>
    </citation>
    <scope>NUCLEOTIDE SEQUENCE</scope>
</reference>
<gene>
    <name evidence="1" type="ORF">LCGC14_1098110</name>
</gene>
<dbReference type="EMBL" id="LAZR01004929">
    <property type="protein sequence ID" value="KKN04364.1"/>
    <property type="molecule type" value="Genomic_DNA"/>
</dbReference>
<comment type="caution">
    <text evidence="1">The sequence shown here is derived from an EMBL/GenBank/DDBJ whole genome shotgun (WGS) entry which is preliminary data.</text>
</comment>
<name>A0A0F9MES6_9ZZZZ</name>
<accession>A0A0F9MES6</accession>
<protein>
    <submittedName>
        <fullName evidence="1">Uncharacterized protein</fullName>
    </submittedName>
</protein>
<organism evidence="1">
    <name type="scientific">marine sediment metagenome</name>
    <dbReference type="NCBI Taxonomy" id="412755"/>
    <lineage>
        <taxon>unclassified sequences</taxon>
        <taxon>metagenomes</taxon>
        <taxon>ecological metagenomes</taxon>
    </lineage>
</organism>
<evidence type="ECO:0000313" key="1">
    <source>
        <dbReference type="EMBL" id="KKN04364.1"/>
    </source>
</evidence>